<feature type="region of interest" description="Disordered" evidence="12">
    <location>
        <begin position="1"/>
        <end position="95"/>
    </location>
</feature>
<evidence type="ECO:0000256" key="1">
    <source>
        <dbReference type="ARBA" id="ARBA00004477"/>
    </source>
</evidence>
<dbReference type="InParanoid" id="A0A0L0HBF6"/>
<dbReference type="GO" id="GO:0034737">
    <property type="term" value="F:ergosterol O-acyltransferase activity"/>
    <property type="evidence" value="ECO:0007669"/>
    <property type="project" value="TreeGrafter"/>
</dbReference>
<dbReference type="eggNOG" id="KOG0380">
    <property type="taxonomic scope" value="Eukaryota"/>
</dbReference>
<dbReference type="STRING" id="645134.A0A0L0HBF6"/>
<keyword evidence="7 10" id="KW-0472">Membrane</keyword>
<dbReference type="GO" id="GO:0008204">
    <property type="term" value="P:ergosterol metabolic process"/>
    <property type="evidence" value="ECO:0007669"/>
    <property type="project" value="TreeGrafter"/>
</dbReference>
<feature type="active site" evidence="11">
    <location>
        <position position="464"/>
    </location>
</feature>
<dbReference type="InterPro" id="IPR004299">
    <property type="entry name" value="MBOAT_fam"/>
</dbReference>
<dbReference type="GO" id="GO:0005789">
    <property type="term" value="C:endoplasmic reticulum membrane"/>
    <property type="evidence" value="ECO:0007669"/>
    <property type="project" value="UniProtKB-SubCell"/>
</dbReference>
<gene>
    <name evidence="14" type="ORF">SPPG_06229</name>
</gene>
<feature type="compositionally biased region" description="Basic and acidic residues" evidence="12">
    <location>
        <begin position="63"/>
        <end position="85"/>
    </location>
</feature>
<reference evidence="14 15" key="1">
    <citation type="submission" date="2009-08" db="EMBL/GenBank/DDBJ databases">
        <title>The Genome Sequence of Spizellomyces punctatus strain DAOM BR117.</title>
        <authorList>
            <consortium name="The Broad Institute Genome Sequencing Platform"/>
            <person name="Russ C."/>
            <person name="Cuomo C."/>
            <person name="Shea T."/>
            <person name="Young S.K."/>
            <person name="Zeng Q."/>
            <person name="Koehrsen M."/>
            <person name="Haas B."/>
            <person name="Borodovsky M."/>
            <person name="Guigo R."/>
            <person name="Alvarado L."/>
            <person name="Berlin A."/>
            <person name="Bochicchio J."/>
            <person name="Borenstein D."/>
            <person name="Chapman S."/>
            <person name="Chen Z."/>
            <person name="Engels R."/>
            <person name="Freedman E."/>
            <person name="Gellesch M."/>
            <person name="Goldberg J."/>
            <person name="Griggs A."/>
            <person name="Gujja S."/>
            <person name="Heiman D."/>
            <person name="Hepburn T."/>
            <person name="Howarth C."/>
            <person name="Jen D."/>
            <person name="Larson L."/>
            <person name="Lewis B."/>
            <person name="Mehta T."/>
            <person name="Park D."/>
            <person name="Pearson M."/>
            <person name="Roberts A."/>
            <person name="Saif S."/>
            <person name="Shenoy N."/>
            <person name="Sisk P."/>
            <person name="Stolte C."/>
            <person name="Sykes S."/>
            <person name="Thomson T."/>
            <person name="Walk T."/>
            <person name="White J."/>
            <person name="Yandava C."/>
            <person name="Burger G."/>
            <person name="Gray M.W."/>
            <person name="Holland P.W.H."/>
            <person name="King N."/>
            <person name="Lang F.B.F."/>
            <person name="Roger A.J."/>
            <person name="Ruiz-Trillo I."/>
            <person name="Lander E."/>
            <person name="Nusbaum C."/>
        </authorList>
    </citation>
    <scope>NUCLEOTIDE SEQUENCE [LARGE SCALE GENOMIC DNA]</scope>
    <source>
        <strain evidence="14 15">DAOM BR117</strain>
    </source>
</reference>
<comment type="function">
    <text evidence="9">Sterol O-acyltransferase that catalyzes the formation of stery esters.</text>
</comment>
<accession>A0A0L0HBF6</accession>
<feature type="transmembrane region" description="Helical" evidence="13">
    <location>
        <begin position="477"/>
        <end position="495"/>
    </location>
</feature>
<evidence type="ECO:0000256" key="5">
    <source>
        <dbReference type="ARBA" id="ARBA00022824"/>
    </source>
</evidence>
<dbReference type="PANTHER" id="PTHR10408">
    <property type="entry name" value="STEROL O-ACYLTRANSFERASE"/>
    <property type="match status" value="1"/>
</dbReference>
<keyword evidence="4 13" id="KW-0812">Transmembrane</keyword>
<sequence>MSSDENKANGASTAVPPVTLTRKRSLKEKDRAAKALANGPFLETATTVEGKLVTRVSPPGTPNDRKDDLQPSEAGIRRWGRDTRPRKNSFTPRPSPLDWEMLEKTKNPLRGFFTLFWMTMAYSMSSSLYLNWRKNGQPVGRALFATMFSEGFWVLLYSEMALIASLFSVVIIEKLFIAGWLPRSLTRVVQHLYQTAWFFFCLYWVFHNDWTWTQSGFFTLHSISMLMKQHSYMAYNNEMLHRNAKFIECENKMDKIAGKMKKLGDDAPELEGLNAEWEELRQKAQDLQVELCKGNTKFPENVTFLNFMDYLLVPSLVYELEYPRTDRIRPWYVFEKGIGVIGIIMILYVTVENYIYPVLNRMDTLTFFESVTHLILPFMVCYMLLFYLIFECICNWFAEITRFADREFYDDWWNSVTFDEYARKWNKPVHEFLLRHVYLESISTYKFSKQNATFLTFFLSSCLHELVMYVLAKRVRMYLFTMQMIQIPLIILSRWSKLKKYPRIGNAFFWWGIYLGPPLLAVMYCREFWTTTQA</sequence>
<name>A0A0L0HBF6_SPIPD</name>
<evidence type="ECO:0000313" key="14">
    <source>
        <dbReference type="EMBL" id="KNC98537.1"/>
    </source>
</evidence>
<evidence type="ECO:0000256" key="9">
    <source>
        <dbReference type="ARBA" id="ARBA00023568"/>
    </source>
</evidence>
<evidence type="ECO:0000256" key="13">
    <source>
        <dbReference type="SAM" id="Phobius"/>
    </source>
</evidence>
<dbReference type="FunCoup" id="A0A0L0HBF6">
    <property type="interactions" value="163"/>
</dbReference>
<feature type="transmembrane region" description="Helical" evidence="13">
    <location>
        <begin position="188"/>
        <end position="206"/>
    </location>
</feature>
<dbReference type="AlphaFoldDB" id="A0A0L0HBF6"/>
<evidence type="ECO:0000256" key="12">
    <source>
        <dbReference type="SAM" id="MobiDB-lite"/>
    </source>
</evidence>
<organism evidence="14 15">
    <name type="scientific">Spizellomyces punctatus (strain DAOM BR117)</name>
    <dbReference type="NCBI Taxonomy" id="645134"/>
    <lineage>
        <taxon>Eukaryota</taxon>
        <taxon>Fungi</taxon>
        <taxon>Fungi incertae sedis</taxon>
        <taxon>Chytridiomycota</taxon>
        <taxon>Chytridiomycota incertae sedis</taxon>
        <taxon>Chytridiomycetes</taxon>
        <taxon>Spizellomycetales</taxon>
        <taxon>Spizellomycetaceae</taxon>
        <taxon>Spizellomyces</taxon>
    </lineage>
</organism>
<dbReference type="Proteomes" id="UP000053201">
    <property type="component" value="Unassembled WGS sequence"/>
</dbReference>
<dbReference type="GeneID" id="27689552"/>
<comment type="subcellular location">
    <subcellularLocation>
        <location evidence="1 10">Endoplasmic reticulum membrane</location>
        <topology evidence="1 10">Multi-pass membrane protein</topology>
    </subcellularLocation>
</comment>
<dbReference type="PANTHER" id="PTHR10408:SF9">
    <property type="entry name" value="STEROL O-ACYLTRANSFERASE 2-RELATED"/>
    <property type="match status" value="1"/>
</dbReference>
<keyword evidence="15" id="KW-1185">Reference proteome</keyword>
<dbReference type="Pfam" id="PF03062">
    <property type="entry name" value="MBOAT"/>
    <property type="match status" value="1"/>
</dbReference>
<evidence type="ECO:0000256" key="6">
    <source>
        <dbReference type="ARBA" id="ARBA00022989"/>
    </source>
</evidence>
<dbReference type="InterPro" id="IPR014371">
    <property type="entry name" value="Oat_ACAT_DAG_ARE"/>
</dbReference>
<dbReference type="EMBL" id="KQ257460">
    <property type="protein sequence ID" value="KNC98537.1"/>
    <property type="molecule type" value="Genomic_DNA"/>
</dbReference>
<evidence type="ECO:0000256" key="7">
    <source>
        <dbReference type="ARBA" id="ARBA00023136"/>
    </source>
</evidence>
<keyword evidence="6 13" id="KW-1133">Transmembrane helix</keyword>
<dbReference type="OrthoDB" id="10039049at2759"/>
<dbReference type="RefSeq" id="XP_016606577.1">
    <property type="nucleotide sequence ID" value="XM_016754436.1"/>
</dbReference>
<keyword evidence="8 10" id="KW-0012">Acyltransferase</keyword>
<feature type="transmembrane region" description="Helical" evidence="13">
    <location>
        <begin position="375"/>
        <end position="398"/>
    </location>
</feature>
<feature type="transmembrane region" description="Helical" evidence="13">
    <location>
        <begin position="337"/>
        <end position="355"/>
    </location>
</feature>
<protein>
    <recommendedName>
        <fullName evidence="10">O-acyltransferase</fullName>
    </recommendedName>
</protein>
<dbReference type="OMA" id="FNRQWPW"/>
<evidence type="ECO:0000256" key="3">
    <source>
        <dbReference type="ARBA" id="ARBA00022679"/>
    </source>
</evidence>
<feature type="transmembrane region" description="Helical" evidence="13">
    <location>
        <begin position="507"/>
        <end position="524"/>
    </location>
</feature>
<feature type="transmembrane region" description="Helical" evidence="13">
    <location>
        <begin position="111"/>
        <end position="132"/>
    </location>
</feature>
<dbReference type="PIRSF" id="PIRSF000439">
    <property type="entry name" value="Oat_ACAT_DAG_ARE"/>
    <property type="match status" value="1"/>
</dbReference>
<comment type="similarity">
    <text evidence="2 10">Belongs to the membrane-bound acyltransferase family. Sterol o-acyltransferase subfamily.</text>
</comment>
<feature type="transmembrane region" description="Helical" evidence="13">
    <location>
        <begin position="152"/>
        <end position="176"/>
    </location>
</feature>
<evidence type="ECO:0000256" key="10">
    <source>
        <dbReference type="PIRNR" id="PIRNR000439"/>
    </source>
</evidence>
<evidence type="ECO:0000256" key="2">
    <source>
        <dbReference type="ARBA" id="ARBA00009010"/>
    </source>
</evidence>
<evidence type="ECO:0000256" key="4">
    <source>
        <dbReference type="ARBA" id="ARBA00022692"/>
    </source>
</evidence>
<proteinExistence type="inferred from homology"/>
<dbReference type="VEuPathDB" id="FungiDB:SPPG_06229"/>
<keyword evidence="5 10" id="KW-0256">Endoplasmic reticulum</keyword>
<evidence type="ECO:0000256" key="11">
    <source>
        <dbReference type="PIRSR" id="PIRSR000439-1"/>
    </source>
</evidence>
<evidence type="ECO:0000313" key="15">
    <source>
        <dbReference type="Proteomes" id="UP000053201"/>
    </source>
</evidence>
<keyword evidence="3 10" id="KW-0808">Transferase</keyword>
<evidence type="ECO:0000256" key="8">
    <source>
        <dbReference type="ARBA" id="ARBA00023315"/>
    </source>
</evidence>